<name>A0A8K1HIL1_9VIRU</name>
<proteinExistence type="predicted"/>
<dbReference type="EMBL" id="MZ556134">
    <property type="protein sequence ID" value="UBJ26136.1"/>
    <property type="molecule type" value="Genomic_DNA"/>
</dbReference>
<organism evidence="1">
    <name type="scientific">Red panda feces-associated gemycircularvirus</name>
    <dbReference type="NCBI Taxonomy" id="2864013"/>
    <lineage>
        <taxon>Viruses</taxon>
        <taxon>Monodnaviria</taxon>
        <taxon>Shotokuvirae</taxon>
        <taxon>Cressdnaviricota</taxon>
        <taxon>Repensiviricetes</taxon>
        <taxon>Geplafuvirales</taxon>
        <taxon>Genomoviridae</taxon>
        <taxon>Gemycircularvirus</taxon>
    </lineage>
</organism>
<reference evidence="1" key="1">
    <citation type="submission" date="2021-07" db="EMBL/GenBank/DDBJ databases">
        <title>Communication and adaptive evolution of viruses within giant pandas and their associated organisms in a local ecological environment.</title>
        <authorList>
            <person name="Zhao M."/>
            <person name="Liu S."/>
            <person name="Zhang W."/>
        </authorList>
    </citation>
    <scope>NUCLEOTIDE SEQUENCE</scope>
    <source>
        <strain evidence="1">AliP02geno03-2015</strain>
    </source>
</reference>
<sequence>MPRYRKQPHLKRRLRKAVLNATTFKKRDTMISTTNTSTSGSSTTYTNSPAIVNPNTSADTGVNHPTVFLWCATARDLTDSNSVPASRENQTIRTSTTPYMKGLAEKIEIQTSSGVPWQWRRICFTYKGALPGSAQTPTFSVFRENNTGYGRMLNTPGGNRNQGAQYDLFFLLFRGQNSTDWMDPMTARTDPTRVSIKYDKTMTIAAGNESGCIRKFSRYHPMEKTLVYDDDESGQTMSPAYFSTQGMQGMGDYYIVDMIRSRYGADTSDVMIFGVNSTLYWHEK</sequence>
<accession>A0A8K1HIL1</accession>
<protein>
    <submittedName>
        <fullName evidence="1">Capsid protein</fullName>
    </submittedName>
</protein>
<evidence type="ECO:0000313" key="1">
    <source>
        <dbReference type="EMBL" id="UBJ26136.1"/>
    </source>
</evidence>